<sequence>MELVYLDGKKEPYTLSNIVAEYADIKHHTVTRLLRDYKKDFERFGVLGFQIHKPNK</sequence>
<evidence type="ECO:0000313" key="2">
    <source>
        <dbReference type="Proteomes" id="UP000003217"/>
    </source>
</evidence>
<gene>
    <name evidence="1" type="ORF">STRPS_1136</name>
</gene>
<proteinExistence type="predicted"/>
<dbReference type="AlphaFoldDB" id="G5K863"/>
<comment type="caution">
    <text evidence="1">The sequence shown here is derived from an EMBL/GenBank/DDBJ whole genome shotgun (WGS) entry which is preliminary data.</text>
</comment>
<reference evidence="1 2" key="1">
    <citation type="journal article" date="2014" name="Int. J. Syst. Evol. Microbiol.">
        <title>Phylogenomics and the dynamic genome evolution of the genus Streptococcus.</title>
        <authorList>
            <consortium name="The Broad Institute Genome Sequencing Platform"/>
            <person name="Richards V.P."/>
            <person name="Palmer S.R."/>
            <person name="Pavinski Bitar P.D."/>
            <person name="Qin X."/>
            <person name="Weinstock G.M."/>
            <person name="Highlander S.K."/>
            <person name="Town C.D."/>
            <person name="Burne R.A."/>
            <person name="Stanhope M.J."/>
        </authorList>
    </citation>
    <scope>NUCLEOTIDE SEQUENCE [LARGE SCALE GENOMIC DNA]</scope>
    <source>
        <strain evidence="1 2">LQ 940-04</strain>
    </source>
</reference>
<protein>
    <submittedName>
        <fullName evidence="1">Uncharacterized protein</fullName>
    </submittedName>
</protein>
<name>G5K863_9STRE</name>
<accession>G5K863</accession>
<evidence type="ECO:0000313" key="1">
    <source>
        <dbReference type="EMBL" id="EHI64833.1"/>
    </source>
</evidence>
<dbReference type="EMBL" id="AEUY02000005">
    <property type="protein sequence ID" value="EHI64833.1"/>
    <property type="molecule type" value="Genomic_DNA"/>
</dbReference>
<dbReference type="Proteomes" id="UP000003217">
    <property type="component" value="Unassembled WGS sequence"/>
</dbReference>
<organism evidence="1 2">
    <name type="scientific">Streptococcus pseudoporcinus LQ 940-04</name>
    <dbReference type="NCBI Taxonomy" id="875093"/>
    <lineage>
        <taxon>Bacteria</taxon>
        <taxon>Bacillati</taxon>
        <taxon>Bacillota</taxon>
        <taxon>Bacilli</taxon>
        <taxon>Lactobacillales</taxon>
        <taxon>Streptococcaceae</taxon>
        <taxon>Streptococcus</taxon>
    </lineage>
</organism>
<keyword evidence="2" id="KW-1185">Reference proteome</keyword>